<dbReference type="InterPro" id="IPR050855">
    <property type="entry name" value="NDM-1-like"/>
</dbReference>
<dbReference type="InterPro" id="IPR001279">
    <property type="entry name" value="Metallo-B-lactamas"/>
</dbReference>
<gene>
    <name evidence="2" type="ORF">HRQ91_07105</name>
</gene>
<dbReference type="SUPFAM" id="SSF56281">
    <property type="entry name" value="Metallo-hydrolase/oxidoreductase"/>
    <property type="match status" value="1"/>
</dbReference>
<protein>
    <submittedName>
        <fullName evidence="2">MBL fold metallo-hydrolase</fullName>
    </submittedName>
</protein>
<keyword evidence="3" id="KW-1185">Reference proteome</keyword>
<dbReference type="CDD" id="cd07743">
    <property type="entry name" value="metallo-hydrolase-like_MBL-fold"/>
    <property type="match status" value="1"/>
</dbReference>
<organism evidence="2 3">
    <name type="scientific">Treponema parvum</name>
    <dbReference type="NCBI Taxonomy" id="138851"/>
    <lineage>
        <taxon>Bacteria</taxon>
        <taxon>Pseudomonadati</taxon>
        <taxon>Spirochaetota</taxon>
        <taxon>Spirochaetia</taxon>
        <taxon>Spirochaetales</taxon>
        <taxon>Treponemataceae</taxon>
        <taxon>Treponema</taxon>
    </lineage>
</organism>
<dbReference type="Gene3D" id="3.60.15.10">
    <property type="entry name" value="Ribonuclease Z/Hydroxyacylglutathione hydrolase-like"/>
    <property type="match status" value="1"/>
</dbReference>
<dbReference type="AlphaFoldDB" id="A0A975IFD6"/>
<dbReference type="SMART" id="SM00849">
    <property type="entry name" value="Lactamase_B"/>
    <property type="match status" value="1"/>
</dbReference>
<dbReference type="KEGG" id="tpav:HRQ91_07105"/>
<evidence type="ECO:0000313" key="2">
    <source>
        <dbReference type="EMBL" id="QTQ14234.1"/>
    </source>
</evidence>
<feature type="domain" description="Metallo-beta-lactamase" evidence="1">
    <location>
        <begin position="31"/>
        <end position="224"/>
    </location>
</feature>
<evidence type="ECO:0000259" key="1">
    <source>
        <dbReference type="SMART" id="SM00849"/>
    </source>
</evidence>
<sequence length="322" mass="36416">MDKNLNRICENVYFISDSTNIGVISEKTPDALNIYLVDAGCAPDRGKIILDILEEHFCKTDKIKCKIKAVICTHSHQDHVHAAFYFKEKTGCEIWCTRKERGNLENPEYEQAIICGGFPLPELEAPLYKAKPVYDVKIVEPDSAFTLSDGTEINLIGLPGHHFEMIGVLVKTKTEKTVLFAADAIFGRAHMKKYWIPFLLDEGRFKTSLRKITDLHSDYLLPSHGELLNSAEAEALAELNRYALVSTEKTVLEILKKPHTAEDLLKAIADINHINLGLAQFILIGCTIRSYLSYLYRSGKISFFIKDNRMLWRAVKLKKGGQ</sequence>
<dbReference type="Proteomes" id="UP000671908">
    <property type="component" value="Chromosome"/>
</dbReference>
<dbReference type="RefSeq" id="WP_210118907.1">
    <property type="nucleotide sequence ID" value="NZ_CP054142.1"/>
</dbReference>
<dbReference type="PANTHER" id="PTHR42951:SF14">
    <property type="entry name" value="METALLO-BETA-LACTAMASE SUPERFAMILY PROTEIN"/>
    <property type="match status" value="1"/>
</dbReference>
<dbReference type="InterPro" id="IPR036866">
    <property type="entry name" value="RibonucZ/Hydroxyglut_hydro"/>
</dbReference>
<proteinExistence type="predicted"/>
<dbReference type="Pfam" id="PF00753">
    <property type="entry name" value="Lactamase_B"/>
    <property type="match status" value="1"/>
</dbReference>
<dbReference type="PANTHER" id="PTHR42951">
    <property type="entry name" value="METALLO-BETA-LACTAMASE DOMAIN-CONTAINING"/>
    <property type="match status" value="1"/>
</dbReference>
<evidence type="ECO:0000313" key="3">
    <source>
        <dbReference type="Proteomes" id="UP000671908"/>
    </source>
</evidence>
<name>A0A975IFD6_9SPIR</name>
<reference evidence="2 3" key="1">
    <citation type="journal article" date="2021" name="Microbiol. Resour. Announc.">
        <title>Complete Genome Sequences of Three Human Oral Treponema parvum Isolates.</title>
        <authorList>
            <person name="Zeng H."/>
            <person name="Watt R.M."/>
        </authorList>
    </citation>
    <scope>NUCLEOTIDE SEQUENCE [LARGE SCALE GENOMIC DNA]</scope>
    <source>
        <strain evidence="2 3">ATCC 700770</strain>
    </source>
</reference>
<dbReference type="EMBL" id="CP054142">
    <property type="protein sequence ID" value="QTQ14234.1"/>
    <property type="molecule type" value="Genomic_DNA"/>
</dbReference>
<accession>A0A975IFD6</accession>